<sequence>MDLSKKVEVIDLTNDYGSDVEEIPAPPARRLKEKDAKREPKKRNTSTGLEEGEILSSERTSRRASEDCLSRESSGEISKKRKKKRTKSAPSTRNSPHLPEQHPTLEPPPVDDKLLFFVDTAPAQVAEDQAFQEPPQISMSASTSSATASSPSPQTPPPSLLLPAHVSLVTPDKLPSDGAPIEIIRPPTPNSDSEAGSYIEYLDYDDNAAAGLRYFDERSEEAKKTRTVCKKCGAEGEHTTRDCPVLIECPSHWRIYEYVSESERQAILNARDNLQQIPLGEGGEGYVARDEWCYNCGGAGHLGDDCQEVSHVSDIPKDPSAFSAYNTMSGPFSDTTFTSDACPRGPREWEEGGEVLDSWGFKAPTNVGQQGRSKDRKRMAERARRADEEGEEEDWFNNPSRSIRIKGMANSASSPRPRSPSNAPRSIKFATARVDARGHLPSGPRKPTLADRLDDAPGRRDQLDRRRGSFTSSSRGYDQSNGSQKRHPSTGSRKRDNDDKRWEARSEREWDRGKSGGRAHSRFDRDYSGARDDRPRPGPRYHGGYAP</sequence>
<dbReference type="Proteomes" id="UP000814128">
    <property type="component" value="Unassembled WGS sequence"/>
</dbReference>
<name>A0ACB8QU66_9AGAM</name>
<comment type="caution">
    <text evidence="1">The sequence shown here is derived from an EMBL/GenBank/DDBJ whole genome shotgun (WGS) entry which is preliminary data.</text>
</comment>
<keyword evidence="2" id="KW-1185">Reference proteome</keyword>
<reference evidence="1" key="1">
    <citation type="submission" date="2021-02" db="EMBL/GenBank/DDBJ databases">
        <authorList>
            <consortium name="DOE Joint Genome Institute"/>
            <person name="Ahrendt S."/>
            <person name="Looney B.P."/>
            <person name="Miyauchi S."/>
            <person name="Morin E."/>
            <person name="Drula E."/>
            <person name="Courty P.E."/>
            <person name="Chicoki N."/>
            <person name="Fauchery L."/>
            <person name="Kohler A."/>
            <person name="Kuo A."/>
            <person name="Labutti K."/>
            <person name="Pangilinan J."/>
            <person name="Lipzen A."/>
            <person name="Riley R."/>
            <person name="Andreopoulos W."/>
            <person name="He G."/>
            <person name="Johnson J."/>
            <person name="Barry K.W."/>
            <person name="Grigoriev I.V."/>
            <person name="Nagy L."/>
            <person name="Hibbett D."/>
            <person name="Henrissat B."/>
            <person name="Matheny P.B."/>
            <person name="Labbe J."/>
            <person name="Martin F."/>
        </authorList>
    </citation>
    <scope>NUCLEOTIDE SEQUENCE</scope>
    <source>
        <strain evidence="1">EC-137</strain>
    </source>
</reference>
<organism evidence="1 2">
    <name type="scientific">Vararia minispora EC-137</name>
    <dbReference type="NCBI Taxonomy" id="1314806"/>
    <lineage>
        <taxon>Eukaryota</taxon>
        <taxon>Fungi</taxon>
        <taxon>Dikarya</taxon>
        <taxon>Basidiomycota</taxon>
        <taxon>Agaricomycotina</taxon>
        <taxon>Agaricomycetes</taxon>
        <taxon>Russulales</taxon>
        <taxon>Lachnocladiaceae</taxon>
        <taxon>Vararia</taxon>
    </lineage>
</organism>
<reference evidence="1" key="2">
    <citation type="journal article" date="2022" name="New Phytol.">
        <title>Evolutionary transition to the ectomycorrhizal habit in the genomes of a hyperdiverse lineage of mushroom-forming fungi.</title>
        <authorList>
            <person name="Looney B."/>
            <person name="Miyauchi S."/>
            <person name="Morin E."/>
            <person name="Drula E."/>
            <person name="Courty P.E."/>
            <person name="Kohler A."/>
            <person name="Kuo A."/>
            <person name="LaButti K."/>
            <person name="Pangilinan J."/>
            <person name="Lipzen A."/>
            <person name="Riley R."/>
            <person name="Andreopoulos W."/>
            <person name="He G."/>
            <person name="Johnson J."/>
            <person name="Nolan M."/>
            <person name="Tritt A."/>
            <person name="Barry K.W."/>
            <person name="Grigoriev I.V."/>
            <person name="Nagy L.G."/>
            <person name="Hibbett D."/>
            <person name="Henrissat B."/>
            <person name="Matheny P.B."/>
            <person name="Labbe J."/>
            <person name="Martin F.M."/>
        </authorList>
    </citation>
    <scope>NUCLEOTIDE SEQUENCE</scope>
    <source>
        <strain evidence="1">EC-137</strain>
    </source>
</reference>
<evidence type="ECO:0000313" key="1">
    <source>
        <dbReference type="EMBL" id="KAI0035396.1"/>
    </source>
</evidence>
<accession>A0ACB8QU66</accession>
<proteinExistence type="predicted"/>
<protein>
    <submittedName>
        <fullName evidence="1">Uncharacterized protein</fullName>
    </submittedName>
</protein>
<gene>
    <name evidence="1" type="ORF">K488DRAFT_68437</name>
</gene>
<dbReference type="EMBL" id="MU273485">
    <property type="protein sequence ID" value="KAI0035396.1"/>
    <property type="molecule type" value="Genomic_DNA"/>
</dbReference>
<evidence type="ECO:0000313" key="2">
    <source>
        <dbReference type="Proteomes" id="UP000814128"/>
    </source>
</evidence>